<dbReference type="CDD" id="cd06225">
    <property type="entry name" value="HAMP"/>
    <property type="match status" value="1"/>
</dbReference>
<dbReference type="InterPro" id="IPR003661">
    <property type="entry name" value="HisK_dim/P_dom"/>
</dbReference>
<protein>
    <recommendedName>
        <fullName evidence="3">histidine kinase</fullName>
        <ecNumber evidence="3">2.7.13.3</ecNumber>
    </recommendedName>
</protein>
<evidence type="ECO:0000256" key="9">
    <source>
        <dbReference type="ARBA" id="ARBA00022777"/>
    </source>
</evidence>
<keyword evidence="10" id="KW-0067">ATP-binding</keyword>
<dbReference type="PANTHER" id="PTHR45528">
    <property type="entry name" value="SENSOR HISTIDINE KINASE CPXA"/>
    <property type="match status" value="1"/>
</dbReference>
<dbReference type="InterPro" id="IPR036890">
    <property type="entry name" value="HATPase_C_sf"/>
</dbReference>
<evidence type="ECO:0000256" key="7">
    <source>
        <dbReference type="ARBA" id="ARBA00022692"/>
    </source>
</evidence>
<keyword evidence="9 17" id="KW-0418">Kinase</keyword>
<dbReference type="InterPro" id="IPR003660">
    <property type="entry name" value="HAMP_dom"/>
</dbReference>
<evidence type="ECO:0000256" key="8">
    <source>
        <dbReference type="ARBA" id="ARBA00022741"/>
    </source>
</evidence>
<dbReference type="PROSITE" id="PS50885">
    <property type="entry name" value="HAMP"/>
    <property type="match status" value="1"/>
</dbReference>
<evidence type="ECO:0000313" key="17">
    <source>
        <dbReference type="EMBL" id="MCX7569715.1"/>
    </source>
</evidence>
<dbReference type="SMART" id="SM00387">
    <property type="entry name" value="HATPase_c"/>
    <property type="match status" value="1"/>
</dbReference>
<dbReference type="SUPFAM" id="SSF55874">
    <property type="entry name" value="ATPase domain of HSP90 chaperone/DNA topoisomerase II/histidine kinase"/>
    <property type="match status" value="1"/>
</dbReference>
<dbReference type="SUPFAM" id="SSF47384">
    <property type="entry name" value="Homodimeric domain of signal transducing histidine kinase"/>
    <property type="match status" value="1"/>
</dbReference>
<keyword evidence="18" id="KW-1185">Reference proteome</keyword>
<organism evidence="17 18">
    <name type="scientific">Tumebacillus lacus</name>
    <dbReference type="NCBI Taxonomy" id="2995335"/>
    <lineage>
        <taxon>Bacteria</taxon>
        <taxon>Bacillati</taxon>
        <taxon>Bacillota</taxon>
        <taxon>Bacilli</taxon>
        <taxon>Bacillales</taxon>
        <taxon>Alicyclobacillaceae</taxon>
        <taxon>Tumebacillus</taxon>
    </lineage>
</organism>
<dbReference type="Pfam" id="PF00512">
    <property type="entry name" value="HisKA"/>
    <property type="match status" value="1"/>
</dbReference>
<keyword evidence="13 14" id="KW-0472">Membrane</keyword>
<evidence type="ECO:0000256" key="14">
    <source>
        <dbReference type="SAM" id="Phobius"/>
    </source>
</evidence>
<dbReference type="InterPro" id="IPR036097">
    <property type="entry name" value="HisK_dim/P_sf"/>
</dbReference>
<dbReference type="InterPro" id="IPR005467">
    <property type="entry name" value="His_kinase_dom"/>
</dbReference>
<feature type="domain" description="HAMP" evidence="16">
    <location>
        <begin position="235"/>
        <end position="287"/>
    </location>
</feature>
<keyword evidence="11 14" id="KW-1133">Transmembrane helix</keyword>
<dbReference type="SMART" id="SM00388">
    <property type="entry name" value="HisKA"/>
    <property type="match status" value="1"/>
</dbReference>
<dbReference type="GO" id="GO:0016301">
    <property type="term" value="F:kinase activity"/>
    <property type="evidence" value="ECO:0007669"/>
    <property type="project" value="UniProtKB-KW"/>
</dbReference>
<gene>
    <name evidence="17" type="ORF">OS242_07035</name>
</gene>
<keyword evidence="4" id="KW-1003">Cell membrane</keyword>
<reference evidence="17 18" key="1">
    <citation type="submission" date="2022-11" db="EMBL/GenBank/DDBJ databases">
        <title>Study of microbial diversity in lake waters.</title>
        <authorList>
            <person name="Zhang J."/>
        </authorList>
    </citation>
    <scope>NUCLEOTIDE SEQUENCE [LARGE SCALE GENOMIC DNA]</scope>
    <source>
        <strain evidence="17 18">DT12</strain>
    </source>
</reference>
<dbReference type="PRINTS" id="PR00344">
    <property type="entry name" value="BCTRLSENSOR"/>
</dbReference>
<dbReference type="Pfam" id="PF02518">
    <property type="entry name" value="HATPase_c"/>
    <property type="match status" value="1"/>
</dbReference>
<evidence type="ECO:0000256" key="6">
    <source>
        <dbReference type="ARBA" id="ARBA00022679"/>
    </source>
</evidence>
<dbReference type="InterPro" id="IPR003594">
    <property type="entry name" value="HATPase_dom"/>
</dbReference>
<feature type="transmembrane region" description="Helical" evidence="14">
    <location>
        <begin position="210"/>
        <end position="231"/>
    </location>
</feature>
<keyword evidence="5" id="KW-0597">Phosphoprotein</keyword>
<dbReference type="EC" id="2.7.13.3" evidence="3"/>
<comment type="catalytic activity">
    <reaction evidence="1">
        <text>ATP + protein L-histidine = ADP + protein N-phospho-L-histidine.</text>
        <dbReference type="EC" id="2.7.13.3"/>
    </reaction>
</comment>
<dbReference type="Gene3D" id="3.30.565.10">
    <property type="entry name" value="Histidine kinase-like ATPase, C-terminal domain"/>
    <property type="match status" value="1"/>
</dbReference>
<keyword evidence="12" id="KW-0902">Two-component regulatory system</keyword>
<dbReference type="CDD" id="cd00082">
    <property type="entry name" value="HisKA"/>
    <property type="match status" value="1"/>
</dbReference>
<accession>A0ABT3WYI2</accession>
<comment type="subcellular location">
    <subcellularLocation>
        <location evidence="2">Cell membrane</location>
        <topology evidence="2">Multi-pass membrane protein</topology>
    </subcellularLocation>
</comment>
<evidence type="ECO:0000259" key="15">
    <source>
        <dbReference type="PROSITE" id="PS50109"/>
    </source>
</evidence>
<evidence type="ECO:0000256" key="4">
    <source>
        <dbReference type="ARBA" id="ARBA00022475"/>
    </source>
</evidence>
<keyword evidence="7 14" id="KW-0812">Transmembrane</keyword>
<comment type="caution">
    <text evidence="17">The sequence shown here is derived from an EMBL/GenBank/DDBJ whole genome shotgun (WGS) entry which is preliminary data.</text>
</comment>
<evidence type="ECO:0000256" key="11">
    <source>
        <dbReference type="ARBA" id="ARBA00022989"/>
    </source>
</evidence>
<name>A0ABT3WYI2_9BACL</name>
<evidence type="ECO:0000256" key="2">
    <source>
        <dbReference type="ARBA" id="ARBA00004651"/>
    </source>
</evidence>
<dbReference type="Gene3D" id="1.10.287.130">
    <property type="match status" value="1"/>
</dbReference>
<sequence>MKIRLPRFRRTRWLLSFFNPLRYWGYTQAAVSRVRASLRWQLILTFGICLLAAFLVGAIAQNVFGQMYRTAYIDYSAGIRNIDQETANIAHEITQRTLWGQAMSQIEIQSLLINTQQPEDGGTKKLIVDLNGKVLLKSPSAAETQVDVHSAIQNAMSLRGDYSSAYDSLQGATGSGYQAGREFVSVYPVELPDAKGYLVSRGYPYPSVRYSYNGGTFGLVAGVGTFFLLFFRMTRRKIGYIEDLAGGLLTISKGDLRHRVPELSGDELGSLARNINHMARELETKIEKERRAEKIKNELVTNVSHDLRTPLTSVIGYLRLLQDGRYQSEEQHDEYLRVAYGKSEQLKGLVEDLFEYTKLTNQGVRMHLREVCMNDFLEQLAEEYVPLAEENELRLIKDLPDERLYASVDPDQFVRVLENLLTNAVKYSTKPGEIRVALAAEADEICIAVVNNGDPIAAAELPRLFERFYRVEQSRSSASGGSGLGLAIVKSIVDLHGGRIWAESEGEQILFQIRLPKR</sequence>
<evidence type="ECO:0000256" key="5">
    <source>
        <dbReference type="ARBA" id="ARBA00022553"/>
    </source>
</evidence>
<dbReference type="EMBL" id="JAPMLT010000002">
    <property type="protein sequence ID" value="MCX7569715.1"/>
    <property type="molecule type" value="Genomic_DNA"/>
</dbReference>
<dbReference type="RefSeq" id="WP_267150945.1">
    <property type="nucleotide sequence ID" value="NZ_JAPMLT010000002.1"/>
</dbReference>
<feature type="transmembrane region" description="Helical" evidence="14">
    <location>
        <begin position="42"/>
        <end position="60"/>
    </location>
</feature>
<dbReference type="CDD" id="cd00075">
    <property type="entry name" value="HATPase"/>
    <property type="match status" value="1"/>
</dbReference>
<proteinExistence type="predicted"/>
<dbReference type="Proteomes" id="UP001208017">
    <property type="component" value="Unassembled WGS sequence"/>
</dbReference>
<evidence type="ECO:0000256" key="1">
    <source>
        <dbReference type="ARBA" id="ARBA00000085"/>
    </source>
</evidence>
<evidence type="ECO:0000259" key="16">
    <source>
        <dbReference type="PROSITE" id="PS50885"/>
    </source>
</evidence>
<feature type="domain" description="Histidine kinase" evidence="15">
    <location>
        <begin position="302"/>
        <end position="518"/>
    </location>
</feature>
<dbReference type="InterPro" id="IPR050398">
    <property type="entry name" value="HssS/ArlS-like"/>
</dbReference>
<dbReference type="SMART" id="SM00304">
    <property type="entry name" value="HAMP"/>
    <property type="match status" value="1"/>
</dbReference>
<dbReference type="InterPro" id="IPR004358">
    <property type="entry name" value="Sig_transdc_His_kin-like_C"/>
</dbReference>
<dbReference type="SUPFAM" id="SSF158472">
    <property type="entry name" value="HAMP domain-like"/>
    <property type="match status" value="1"/>
</dbReference>
<dbReference type="Pfam" id="PF00672">
    <property type="entry name" value="HAMP"/>
    <property type="match status" value="1"/>
</dbReference>
<evidence type="ECO:0000256" key="10">
    <source>
        <dbReference type="ARBA" id="ARBA00022840"/>
    </source>
</evidence>
<keyword evidence="6" id="KW-0808">Transferase</keyword>
<keyword evidence="8" id="KW-0547">Nucleotide-binding</keyword>
<evidence type="ECO:0000256" key="12">
    <source>
        <dbReference type="ARBA" id="ARBA00023012"/>
    </source>
</evidence>
<evidence type="ECO:0000313" key="18">
    <source>
        <dbReference type="Proteomes" id="UP001208017"/>
    </source>
</evidence>
<evidence type="ECO:0000256" key="3">
    <source>
        <dbReference type="ARBA" id="ARBA00012438"/>
    </source>
</evidence>
<dbReference type="PANTHER" id="PTHR45528:SF8">
    <property type="entry name" value="HISTIDINE KINASE"/>
    <property type="match status" value="1"/>
</dbReference>
<evidence type="ECO:0000256" key="13">
    <source>
        <dbReference type="ARBA" id="ARBA00023136"/>
    </source>
</evidence>
<dbReference type="PROSITE" id="PS50109">
    <property type="entry name" value="HIS_KIN"/>
    <property type="match status" value="1"/>
</dbReference>
<dbReference type="Gene3D" id="6.10.340.10">
    <property type="match status" value="1"/>
</dbReference>